<evidence type="ECO:0000313" key="2">
    <source>
        <dbReference type="Proteomes" id="UP000019132"/>
    </source>
</evidence>
<reference evidence="1" key="3">
    <citation type="submission" date="2015-02" db="UniProtKB">
        <authorList>
            <consortium name="EnsemblProtists"/>
        </authorList>
    </citation>
    <scope>IDENTIFICATION</scope>
    <source>
        <strain evidence="1">DAOM BR144</strain>
    </source>
</reference>
<dbReference type="EnsemblProtists" id="PYU1_T003518">
    <property type="protein sequence ID" value="PYU1_T003518"/>
    <property type="gene ID" value="PYU1_G003508"/>
</dbReference>
<dbReference type="InParanoid" id="K3WEX7"/>
<reference evidence="2" key="2">
    <citation type="submission" date="2010-04" db="EMBL/GenBank/DDBJ databases">
        <authorList>
            <person name="Buell R."/>
            <person name="Hamilton J."/>
            <person name="Hostetler J."/>
        </authorList>
    </citation>
    <scope>NUCLEOTIDE SEQUENCE [LARGE SCALE GENOMIC DNA]</scope>
    <source>
        <strain evidence="2">DAOM:BR144</strain>
    </source>
</reference>
<dbReference type="HOGENOM" id="CLU_110105_0_0_1"/>
<proteinExistence type="predicted"/>
<protein>
    <submittedName>
        <fullName evidence="1">Uncharacterized protein</fullName>
    </submittedName>
</protein>
<keyword evidence="2" id="KW-1185">Reference proteome</keyword>
<accession>K3WEX7</accession>
<dbReference type="STRING" id="431595.K3WEX7"/>
<dbReference type="eggNOG" id="ENOG502T33Z">
    <property type="taxonomic scope" value="Eukaryota"/>
</dbReference>
<sequence length="169" mass="19925">MATSTTTGQMLAEIRMRCVQMYEAQGMCLHLFSRLEDTFRELESLDPAPSSDTYSVYTSILKRYLDFLGQQPTRGPVFRLVVNRVVVQRNLEFHEQINNLLERLNLNVSPDWKSKWETFRDAQQKAFQTMSKMTLLDNLRDVQRQTEALSLLMFEYHKVNSKYTESELR</sequence>
<dbReference type="EMBL" id="GL376638">
    <property type="status" value="NOT_ANNOTATED_CDS"/>
    <property type="molecule type" value="Genomic_DNA"/>
</dbReference>
<reference evidence="2" key="1">
    <citation type="journal article" date="2010" name="Genome Biol.">
        <title>Genome sequence of the necrotrophic plant pathogen Pythium ultimum reveals original pathogenicity mechanisms and effector repertoire.</title>
        <authorList>
            <person name="Levesque C.A."/>
            <person name="Brouwer H."/>
            <person name="Cano L."/>
            <person name="Hamilton J.P."/>
            <person name="Holt C."/>
            <person name="Huitema E."/>
            <person name="Raffaele S."/>
            <person name="Robideau G.P."/>
            <person name="Thines M."/>
            <person name="Win J."/>
            <person name="Zerillo M.M."/>
            <person name="Beakes G.W."/>
            <person name="Boore J.L."/>
            <person name="Busam D."/>
            <person name="Dumas B."/>
            <person name="Ferriera S."/>
            <person name="Fuerstenberg S.I."/>
            <person name="Gachon C.M."/>
            <person name="Gaulin E."/>
            <person name="Govers F."/>
            <person name="Grenville-Briggs L."/>
            <person name="Horner N."/>
            <person name="Hostetler J."/>
            <person name="Jiang R.H."/>
            <person name="Johnson J."/>
            <person name="Krajaejun T."/>
            <person name="Lin H."/>
            <person name="Meijer H.J."/>
            <person name="Moore B."/>
            <person name="Morris P."/>
            <person name="Phuntmart V."/>
            <person name="Puiu D."/>
            <person name="Shetty J."/>
            <person name="Stajich J.E."/>
            <person name="Tripathy S."/>
            <person name="Wawra S."/>
            <person name="van West P."/>
            <person name="Whitty B.R."/>
            <person name="Coutinho P.M."/>
            <person name="Henrissat B."/>
            <person name="Martin F."/>
            <person name="Thomas P.D."/>
            <person name="Tyler B.M."/>
            <person name="De Vries R.P."/>
            <person name="Kamoun S."/>
            <person name="Yandell M."/>
            <person name="Tisserat N."/>
            <person name="Buell C.R."/>
        </authorList>
    </citation>
    <scope>NUCLEOTIDE SEQUENCE</scope>
    <source>
        <strain evidence="2">DAOM:BR144</strain>
    </source>
</reference>
<dbReference type="OMA" id="FQTSCER"/>
<dbReference type="AlphaFoldDB" id="K3WEX7"/>
<organism evidence="1 2">
    <name type="scientific">Globisporangium ultimum (strain ATCC 200006 / CBS 805.95 / DAOM BR144)</name>
    <name type="common">Pythium ultimum</name>
    <dbReference type="NCBI Taxonomy" id="431595"/>
    <lineage>
        <taxon>Eukaryota</taxon>
        <taxon>Sar</taxon>
        <taxon>Stramenopiles</taxon>
        <taxon>Oomycota</taxon>
        <taxon>Peronosporomycetes</taxon>
        <taxon>Pythiales</taxon>
        <taxon>Pythiaceae</taxon>
        <taxon>Globisporangium</taxon>
    </lineage>
</organism>
<dbReference type="VEuPathDB" id="FungiDB:PYU1_G003508"/>
<name>K3WEX7_GLOUD</name>
<evidence type="ECO:0000313" key="1">
    <source>
        <dbReference type="EnsemblProtists" id="PYU1_T003518"/>
    </source>
</evidence>
<dbReference type="Proteomes" id="UP000019132">
    <property type="component" value="Unassembled WGS sequence"/>
</dbReference>